<keyword evidence="9" id="KW-1185">Reference proteome</keyword>
<keyword evidence="2" id="KW-0378">Hydrolase</keyword>
<dbReference type="EMBL" id="VFMN01000001">
    <property type="protein sequence ID" value="TQJ10520.1"/>
    <property type="molecule type" value="Genomic_DNA"/>
</dbReference>
<dbReference type="PROSITE" id="PS51194">
    <property type="entry name" value="HELICASE_CTER"/>
    <property type="match status" value="1"/>
</dbReference>
<dbReference type="Gene3D" id="3.40.50.300">
    <property type="entry name" value="P-loop containing nucleotide triphosphate hydrolases"/>
    <property type="match status" value="2"/>
</dbReference>
<dbReference type="AlphaFoldDB" id="A0A542E5A5"/>
<dbReference type="GO" id="GO:0016787">
    <property type="term" value="F:hydrolase activity"/>
    <property type="evidence" value="ECO:0007669"/>
    <property type="project" value="UniProtKB-KW"/>
</dbReference>
<dbReference type="Proteomes" id="UP000317893">
    <property type="component" value="Unassembled WGS sequence"/>
</dbReference>
<dbReference type="InterPro" id="IPR021904">
    <property type="entry name" value="DUF3516"/>
</dbReference>
<gene>
    <name evidence="8" type="ORF">FB458_3646</name>
</gene>
<dbReference type="InterPro" id="IPR050699">
    <property type="entry name" value="RNA-DNA_Helicase"/>
</dbReference>
<evidence type="ECO:0000256" key="1">
    <source>
        <dbReference type="ARBA" id="ARBA00022741"/>
    </source>
</evidence>
<dbReference type="PANTHER" id="PTHR12131:SF1">
    <property type="entry name" value="ATP-DEPENDENT RNA HELICASE SUPV3L1, MITOCHONDRIAL-RELATED"/>
    <property type="match status" value="1"/>
</dbReference>
<evidence type="ECO:0000313" key="8">
    <source>
        <dbReference type="EMBL" id="TQJ10520.1"/>
    </source>
</evidence>
<evidence type="ECO:0000313" key="9">
    <source>
        <dbReference type="Proteomes" id="UP000317893"/>
    </source>
</evidence>
<dbReference type="Pfam" id="PF00270">
    <property type="entry name" value="DEAD"/>
    <property type="match status" value="1"/>
</dbReference>
<dbReference type="InterPro" id="IPR014001">
    <property type="entry name" value="Helicase_ATP-bd"/>
</dbReference>
<reference evidence="8 9" key="1">
    <citation type="submission" date="2019-06" db="EMBL/GenBank/DDBJ databases">
        <title>Sequencing the genomes of 1000 actinobacteria strains.</title>
        <authorList>
            <person name="Klenk H.-P."/>
        </authorList>
    </citation>
    <scope>NUCLEOTIDE SEQUENCE [LARGE SCALE GENOMIC DNA]</scope>
    <source>
        <strain evidence="8 9">DSM 18607</strain>
    </source>
</reference>
<dbReference type="PROSITE" id="PS51192">
    <property type="entry name" value="HELICASE_ATP_BIND_1"/>
    <property type="match status" value="1"/>
</dbReference>
<organism evidence="8 9">
    <name type="scientific">Lapillicoccus jejuensis</name>
    <dbReference type="NCBI Taxonomy" id="402171"/>
    <lineage>
        <taxon>Bacteria</taxon>
        <taxon>Bacillati</taxon>
        <taxon>Actinomycetota</taxon>
        <taxon>Actinomycetes</taxon>
        <taxon>Micrococcales</taxon>
        <taxon>Intrasporangiaceae</taxon>
        <taxon>Lapillicoccus</taxon>
    </lineage>
</organism>
<evidence type="ECO:0000256" key="4">
    <source>
        <dbReference type="ARBA" id="ARBA00022840"/>
    </source>
</evidence>
<dbReference type="GO" id="GO:0003676">
    <property type="term" value="F:nucleic acid binding"/>
    <property type="evidence" value="ECO:0007669"/>
    <property type="project" value="InterPro"/>
</dbReference>
<dbReference type="GO" id="GO:0004386">
    <property type="term" value="F:helicase activity"/>
    <property type="evidence" value="ECO:0007669"/>
    <property type="project" value="UniProtKB-KW"/>
</dbReference>
<dbReference type="Pfam" id="PF12029">
    <property type="entry name" value="DUF3516"/>
    <property type="match status" value="1"/>
</dbReference>
<evidence type="ECO:0000259" key="6">
    <source>
        <dbReference type="PROSITE" id="PS51192"/>
    </source>
</evidence>
<keyword evidence="3 8" id="KW-0347">Helicase</keyword>
<feature type="domain" description="Helicase ATP-binding" evidence="6">
    <location>
        <begin position="66"/>
        <end position="222"/>
    </location>
</feature>
<evidence type="ECO:0000256" key="5">
    <source>
        <dbReference type="SAM" id="MobiDB-lite"/>
    </source>
</evidence>
<evidence type="ECO:0000256" key="3">
    <source>
        <dbReference type="ARBA" id="ARBA00022806"/>
    </source>
</evidence>
<sequence length="890" mass="97771">MGLDGEVTQQDAVRPTGPERGALGVVAERLRTTDGSPADPDAVYEAFVEWVGAQGLTLYPAQDEAVIEAVSGAHVVLATPTGSGKSMVAVAAHLAALADGRRTFYTAPIKALVSEKFFALCDVFGPERVGMLTGDAAVNASAPIICCTAEVLANIALRGGRAADVGQVVMDEFHFYSEPERGWAWQVPLLELPQTQFLLMSATLGDTTRFEEDLTRRSGRPTAVVTSVERPVPLSYEWAMTPLHETLEELLATRRAPVYVVHFTQAAALERAQALMSVTVATRAERDEIAEAIGGFRFSAGFGRTLSRLVRHGIGVHHAGMLPKYRRLVEQLAQRGLLKVICGTDTLGVGINVPIRTVLLTGLTKFDGSRMRLLRAREFHQIAGRAGRAGYDTSGTVVVQAPDHVIENARALAKAGDDPKKQRKVQRKKAPDGFVAWSEDTFERIVAAEPEPLVSRMRVTHAMVLQVLQRDEDPVEAFRHLLRDNHEEPRRQVRLVRQAVQIYRSLLAAGVVEQLPSPDEDGRIVRLVEDLQLGFALNQPLSAFALGAIEVLDPDSATYALDVVSVIEATLEDPRPILMAQQYAARGEAVAEMKADGIEYDERMELLEDVSYPRPLDELLSALFETYRGRHPWVPGTALSPKSVVRDMWERALGFGDLVRLYGLSRSEGIVLRYLSDAYRALRQTVPESARTDELDELVTWLGTVVHQTDSSLVDEWEALTAGEDDPDAVRRPDGTAPPPRRLSTDRRALTVLLRNALFHRARMLAVRDWVGLAALDPDPEPVGGVPVGRPGWDADRWAQAGEEYSQDHDEVLLGPDARGPAFFQVHPDPEDLVPLGVPVPDDGHRRWGLEQVVDDPEGDHDWRLVALVDLDASDEAGEPVISATRLVRR</sequence>
<protein>
    <submittedName>
        <fullName evidence="8">Helicase-like protein</fullName>
    </submittedName>
</protein>
<feature type="domain" description="Helicase C-terminal" evidence="7">
    <location>
        <begin position="262"/>
        <end position="431"/>
    </location>
</feature>
<dbReference type="SMART" id="SM00490">
    <property type="entry name" value="HELICc"/>
    <property type="match status" value="1"/>
</dbReference>
<feature type="region of interest" description="Disordered" evidence="5">
    <location>
        <begin position="722"/>
        <end position="743"/>
    </location>
</feature>
<evidence type="ECO:0000256" key="2">
    <source>
        <dbReference type="ARBA" id="ARBA00022801"/>
    </source>
</evidence>
<keyword evidence="4" id="KW-0067">ATP-binding</keyword>
<dbReference type="InterPro" id="IPR001650">
    <property type="entry name" value="Helicase_C-like"/>
</dbReference>
<name>A0A542E5A5_9MICO</name>
<comment type="caution">
    <text evidence="8">The sequence shown here is derived from an EMBL/GenBank/DDBJ whole genome shotgun (WGS) entry which is preliminary data.</text>
</comment>
<dbReference type="SUPFAM" id="SSF52540">
    <property type="entry name" value="P-loop containing nucleoside triphosphate hydrolases"/>
    <property type="match status" value="1"/>
</dbReference>
<dbReference type="SMART" id="SM00487">
    <property type="entry name" value="DEXDc"/>
    <property type="match status" value="1"/>
</dbReference>
<dbReference type="Pfam" id="PF00271">
    <property type="entry name" value="Helicase_C"/>
    <property type="match status" value="1"/>
</dbReference>
<dbReference type="GO" id="GO:0005524">
    <property type="term" value="F:ATP binding"/>
    <property type="evidence" value="ECO:0007669"/>
    <property type="project" value="UniProtKB-KW"/>
</dbReference>
<keyword evidence="1" id="KW-0547">Nucleotide-binding</keyword>
<proteinExistence type="predicted"/>
<dbReference type="InterPro" id="IPR011545">
    <property type="entry name" value="DEAD/DEAH_box_helicase_dom"/>
</dbReference>
<evidence type="ECO:0000259" key="7">
    <source>
        <dbReference type="PROSITE" id="PS51194"/>
    </source>
</evidence>
<accession>A0A542E5A5</accession>
<feature type="region of interest" description="Disordered" evidence="5">
    <location>
        <begin position="1"/>
        <end position="21"/>
    </location>
</feature>
<dbReference type="InterPro" id="IPR027417">
    <property type="entry name" value="P-loop_NTPase"/>
</dbReference>
<dbReference type="PANTHER" id="PTHR12131">
    <property type="entry name" value="ATP-DEPENDENT RNA AND DNA HELICASE"/>
    <property type="match status" value="1"/>
</dbReference>